<sequence length="152" mass="16187">MLPRITASAPSEIAASTGVAFSTRERLLLYENEIALMFERAQKLTEEAAQILEMLERRTPGERSGEVQGASPPNDAQAHVGETFERDMQRCESKSPTPSDVGSGLAAESLTSTSVTRQALQDASHVPQTAHDPVAPIPDTAISQPPEAGGPH</sequence>
<name>A0A5E4ZS82_9BURK</name>
<reference evidence="2 3" key="1">
    <citation type="submission" date="2019-08" db="EMBL/GenBank/DDBJ databases">
        <authorList>
            <person name="Peeters C."/>
        </authorList>
    </citation>
    <scope>NUCLEOTIDE SEQUENCE [LARGE SCALE GENOMIC DNA]</scope>
    <source>
        <strain evidence="2 3">LMG 31118</strain>
    </source>
</reference>
<gene>
    <name evidence="2" type="ORF">PCA31118_01105</name>
</gene>
<dbReference type="EMBL" id="CABPSQ010000002">
    <property type="protein sequence ID" value="VVE63143.1"/>
    <property type="molecule type" value="Genomic_DNA"/>
</dbReference>
<feature type="compositionally biased region" description="Basic and acidic residues" evidence="1">
    <location>
        <begin position="55"/>
        <end position="65"/>
    </location>
</feature>
<feature type="compositionally biased region" description="Polar residues" evidence="1">
    <location>
        <begin position="109"/>
        <end position="121"/>
    </location>
</feature>
<protein>
    <submittedName>
        <fullName evidence="2">Uncharacterized protein</fullName>
    </submittedName>
</protein>
<keyword evidence="3" id="KW-1185">Reference proteome</keyword>
<dbReference type="AlphaFoldDB" id="A0A5E4ZS82"/>
<proteinExistence type="predicted"/>
<evidence type="ECO:0000313" key="2">
    <source>
        <dbReference type="EMBL" id="VVE63143.1"/>
    </source>
</evidence>
<accession>A0A5E4ZS82</accession>
<feature type="compositionally biased region" description="Basic and acidic residues" evidence="1">
    <location>
        <begin position="82"/>
        <end position="93"/>
    </location>
</feature>
<dbReference type="Proteomes" id="UP000414136">
    <property type="component" value="Unassembled WGS sequence"/>
</dbReference>
<feature type="region of interest" description="Disordered" evidence="1">
    <location>
        <begin position="55"/>
        <end position="152"/>
    </location>
</feature>
<organism evidence="2 3">
    <name type="scientific">Pandoraea captiosa</name>
    <dbReference type="NCBI Taxonomy" id="2508302"/>
    <lineage>
        <taxon>Bacteria</taxon>
        <taxon>Pseudomonadati</taxon>
        <taxon>Pseudomonadota</taxon>
        <taxon>Betaproteobacteria</taxon>
        <taxon>Burkholderiales</taxon>
        <taxon>Burkholderiaceae</taxon>
        <taxon>Pandoraea</taxon>
    </lineage>
</organism>
<evidence type="ECO:0000313" key="3">
    <source>
        <dbReference type="Proteomes" id="UP000414136"/>
    </source>
</evidence>
<dbReference type="OrthoDB" id="9827972at2"/>
<evidence type="ECO:0000256" key="1">
    <source>
        <dbReference type="SAM" id="MobiDB-lite"/>
    </source>
</evidence>
<dbReference type="RefSeq" id="WP_150623837.1">
    <property type="nucleotide sequence ID" value="NZ_CABPSQ010000002.1"/>
</dbReference>